<dbReference type="EMBL" id="KZ613816">
    <property type="protein sequence ID" value="PMD59344.1"/>
    <property type="molecule type" value="Genomic_DNA"/>
</dbReference>
<dbReference type="RefSeq" id="XP_024736248.1">
    <property type="nucleotide sequence ID" value="XM_024886877.1"/>
</dbReference>
<protein>
    <submittedName>
        <fullName evidence="2">HET-domain-containing protein</fullName>
    </submittedName>
</protein>
<reference evidence="2 3" key="1">
    <citation type="submission" date="2016-04" db="EMBL/GenBank/DDBJ databases">
        <title>A degradative enzymes factory behind the ericoid mycorrhizal symbiosis.</title>
        <authorList>
            <consortium name="DOE Joint Genome Institute"/>
            <person name="Martino E."/>
            <person name="Morin E."/>
            <person name="Grelet G."/>
            <person name="Kuo A."/>
            <person name="Kohler A."/>
            <person name="Daghino S."/>
            <person name="Barry K."/>
            <person name="Choi C."/>
            <person name="Cichocki N."/>
            <person name="Clum A."/>
            <person name="Copeland A."/>
            <person name="Hainaut M."/>
            <person name="Haridas S."/>
            <person name="Labutti K."/>
            <person name="Lindquist E."/>
            <person name="Lipzen A."/>
            <person name="Khouja H.-R."/>
            <person name="Murat C."/>
            <person name="Ohm R."/>
            <person name="Olson A."/>
            <person name="Spatafora J."/>
            <person name="Veneault-Fourrey C."/>
            <person name="Henrissat B."/>
            <person name="Grigoriev I."/>
            <person name="Martin F."/>
            <person name="Perotto S."/>
        </authorList>
    </citation>
    <scope>NUCLEOTIDE SEQUENCE [LARGE SCALE GENOMIC DNA]</scope>
    <source>
        <strain evidence="2 3">E</strain>
    </source>
</reference>
<dbReference type="InterPro" id="IPR010730">
    <property type="entry name" value="HET"/>
</dbReference>
<name>A0A2J6T8K1_9HELO</name>
<dbReference type="STRING" id="1095630.A0A2J6T8K1"/>
<evidence type="ECO:0000313" key="2">
    <source>
        <dbReference type="EMBL" id="PMD59344.1"/>
    </source>
</evidence>
<evidence type="ECO:0000259" key="1">
    <source>
        <dbReference type="Pfam" id="PF06985"/>
    </source>
</evidence>
<dbReference type="PANTHER" id="PTHR33112:SF9">
    <property type="entry name" value="HETEROKARYON INCOMPATIBILITY DOMAIN-CONTAINING PROTEIN"/>
    <property type="match status" value="1"/>
</dbReference>
<dbReference type="OrthoDB" id="3562689at2759"/>
<dbReference type="PANTHER" id="PTHR33112">
    <property type="entry name" value="DOMAIN PROTEIN, PUTATIVE-RELATED"/>
    <property type="match status" value="1"/>
</dbReference>
<dbReference type="InParanoid" id="A0A2J6T8K1"/>
<dbReference type="Proteomes" id="UP000235371">
    <property type="component" value="Unassembled WGS sequence"/>
</dbReference>
<dbReference type="AlphaFoldDB" id="A0A2J6T8K1"/>
<gene>
    <name evidence="2" type="ORF">K444DRAFT_663784</name>
</gene>
<sequence length="723" mass="82806">MYPARTNSPPRPPTRRHYLGLVKPGVNLPPAQIQFEEANPIPVAKAPTSLSASNEELPTKGSLTQLLCSRCQTIQKRMDDTARRRHYMWTEVFSWSSLRQSRCDVCRVIYQGLNELIAGYIPDDSQYYVCFGRRFTVHLYHIPQDAYPPSWEISSSIKFFCNPAVPCPWGIFSSSLVPDPRTARLGSFALASSWIKKCGLSHSCVVPRDSQLPSRVLDIGTKSDRIRLFKTNGLVGRYTCLSHCWGGKQILRTTKDNIKSHLVSIPWNDIPRTFQDAIIFVWQLGVQYLWIDSLCIIQDNIDDWVRESAAMCDIYENSWLTIAATSASDAQTGLYLRDGNEFFDVCNTTSTGAEYRVLACRSYPHPEHTKRWFRNDRWPLLERGWVFQERLISPRVLHICRSEMIWECKEEMVCECGESRPMGKEEYYQSLKQPSLTKLLKQWQNLVEAYSWLKLSFESDKLPALSGLANQMARLRPDAKYLAGLWSDSLELDLLWINARIGSEYGKLDSRSSLWRAPSWSWAALNAPIIFPLSNTHYSQHDINRGEMVESYFAILDAQTCLATSDPTGQVKSARLTICGSLFDATLWIDKQFSNPEMFLLSIDSVGKKVLQRHNVPDRVLFDDPYDPLHLGSETNCSGEGISCMRMARVRHRHYFPYQEVVEFEYALAMYRKSESTDYKRVGMVVQERASELAEDLINPSGMWQNWPSYFAAGGLQRTIAIV</sequence>
<dbReference type="Pfam" id="PF06985">
    <property type="entry name" value="HET"/>
    <property type="match status" value="1"/>
</dbReference>
<feature type="domain" description="Heterokaryon incompatibility" evidence="1">
    <location>
        <begin position="238"/>
        <end position="389"/>
    </location>
</feature>
<dbReference type="GeneID" id="36594954"/>
<keyword evidence="3" id="KW-1185">Reference proteome</keyword>
<organism evidence="2 3">
    <name type="scientific">Hyaloscypha bicolor E</name>
    <dbReference type="NCBI Taxonomy" id="1095630"/>
    <lineage>
        <taxon>Eukaryota</taxon>
        <taxon>Fungi</taxon>
        <taxon>Dikarya</taxon>
        <taxon>Ascomycota</taxon>
        <taxon>Pezizomycotina</taxon>
        <taxon>Leotiomycetes</taxon>
        <taxon>Helotiales</taxon>
        <taxon>Hyaloscyphaceae</taxon>
        <taxon>Hyaloscypha</taxon>
        <taxon>Hyaloscypha bicolor</taxon>
    </lineage>
</organism>
<evidence type="ECO:0000313" key="3">
    <source>
        <dbReference type="Proteomes" id="UP000235371"/>
    </source>
</evidence>
<accession>A0A2J6T8K1</accession>
<proteinExistence type="predicted"/>